<dbReference type="PANTHER" id="PTHR46889">
    <property type="entry name" value="TRANSPOSASE INSF FOR INSERTION SEQUENCE IS3B-RELATED"/>
    <property type="match status" value="1"/>
</dbReference>
<evidence type="ECO:0000313" key="3">
    <source>
        <dbReference type="Proteomes" id="UP000198394"/>
    </source>
</evidence>
<gene>
    <name evidence="2" type="ORF">B9L23_01310</name>
</gene>
<dbReference type="InterPro" id="IPR001584">
    <property type="entry name" value="Integrase_cat-core"/>
</dbReference>
<dbReference type="Gene3D" id="3.30.420.10">
    <property type="entry name" value="Ribonuclease H-like superfamily/Ribonuclease H"/>
    <property type="match status" value="1"/>
</dbReference>
<dbReference type="InterPro" id="IPR036397">
    <property type="entry name" value="RNaseH_sf"/>
</dbReference>
<dbReference type="InterPro" id="IPR012337">
    <property type="entry name" value="RNaseH-like_sf"/>
</dbReference>
<protein>
    <recommendedName>
        <fullName evidence="1">Integrase catalytic domain-containing protein</fullName>
    </recommendedName>
</protein>
<reference evidence="2 3" key="1">
    <citation type="submission" date="2017-04" db="EMBL/GenBank/DDBJ databases">
        <title>The genome sequence of Parageobacillus galactosidasius DSM 18751.</title>
        <authorList>
            <person name="Ramaloko W.T."/>
            <person name="Koen N."/>
            <person name="Polliack S."/>
            <person name="Aliyu H."/>
            <person name="Lebre P."/>
            <person name="Mohr T."/>
            <person name="Oswald F."/>
            <person name="Zwick M."/>
            <person name="Neumann A."/>
            <person name="Syldatk C."/>
            <person name="Cowan D."/>
            <person name="De Maayer P."/>
        </authorList>
    </citation>
    <scope>NUCLEOTIDE SEQUENCE [LARGE SCALE GENOMIC DNA]</scope>
    <source>
        <strain evidence="2 3">DSM 18751</strain>
    </source>
</reference>
<name>A0A226QPL7_9BACL</name>
<evidence type="ECO:0000313" key="2">
    <source>
        <dbReference type="EMBL" id="OXB93647.1"/>
    </source>
</evidence>
<proteinExistence type="predicted"/>
<dbReference type="GO" id="GO:0015074">
    <property type="term" value="P:DNA integration"/>
    <property type="evidence" value="ECO:0007669"/>
    <property type="project" value="InterPro"/>
</dbReference>
<dbReference type="AlphaFoldDB" id="A0A226QPL7"/>
<dbReference type="Pfam" id="PF00665">
    <property type="entry name" value="rve"/>
    <property type="match status" value="1"/>
</dbReference>
<organism evidence="2 3">
    <name type="scientific">Parageobacillus galactosidasius</name>
    <dbReference type="NCBI Taxonomy" id="883812"/>
    <lineage>
        <taxon>Bacteria</taxon>
        <taxon>Bacillati</taxon>
        <taxon>Bacillota</taxon>
        <taxon>Bacilli</taxon>
        <taxon>Bacillales</taxon>
        <taxon>Anoxybacillaceae</taxon>
        <taxon>Parageobacillus</taxon>
    </lineage>
</organism>
<dbReference type="EMBL" id="NDYL01000001">
    <property type="protein sequence ID" value="OXB93647.1"/>
    <property type="molecule type" value="Genomic_DNA"/>
</dbReference>
<dbReference type="SUPFAM" id="SSF53098">
    <property type="entry name" value="Ribonuclease H-like"/>
    <property type="match status" value="1"/>
</dbReference>
<accession>A0A226QPL7</accession>
<feature type="domain" description="Integrase catalytic" evidence="1">
    <location>
        <begin position="2"/>
        <end position="59"/>
    </location>
</feature>
<dbReference type="Proteomes" id="UP000198394">
    <property type="component" value="Unassembled WGS sequence"/>
</dbReference>
<keyword evidence="3" id="KW-1185">Reference proteome</keyword>
<sequence length="59" mass="6828">MTYIHTIKDGWCYLASVMDLHSKKIIGYSFSRNMTTELVMKAFDNAYSTQQPKEGLILH</sequence>
<comment type="caution">
    <text evidence="2">The sequence shown here is derived from an EMBL/GenBank/DDBJ whole genome shotgun (WGS) entry which is preliminary data.</text>
</comment>
<dbReference type="InterPro" id="IPR050900">
    <property type="entry name" value="Transposase_IS3/IS150/IS904"/>
</dbReference>
<dbReference type="GO" id="GO:0003676">
    <property type="term" value="F:nucleic acid binding"/>
    <property type="evidence" value="ECO:0007669"/>
    <property type="project" value="InterPro"/>
</dbReference>
<evidence type="ECO:0000259" key="1">
    <source>
        <dbReference type="Pfam" id="PF00665"/>
    </source>
</evidence>